<dbReference type="RefSeq" id="WP_038153459.1">
    <property type="nucleotide sequence ID" value="NZ_JMTB01000011.1"/>
</dbReference>
<sequence length="69" mass="7777">MKMKGWIYLYAIVILIAGCSASQPDKTEIQQTGNPAKCSQDEEVIYCDWDHVTDDWSNATSADFMNISK</sequence>
<protein>
    <recommendedName>
        <fullName evidence="4">Lipoprotein</fullName>
    </recommendedName>
</protein>
<comment type="caution">
    <text evidence="2">The sequence shown here is derived from an EMBL/GenBank/DDBJ whole genome shotgun (WGS) entry which is preliminary data.</text>
</comment>
<organism evidence="2 3">
    <name type="scientific">Trabulsiella guamensis ATCC 49490</name>
    <dbReference type="NCBI Taxonomy" id="1005994"/>
    <lineage>
        <taxon>Bacteria</taxon>
        <taxon>Pseudomonadati</taxon>
        <taxon>Pseudomonadota</taxon>
        <taxon>Gammaproteobacteria</taxon>
        <taxon>Enterobacterales</taxon>
        <taxon>Enterobacteriaceae</taxon>
        <taxon>Trabulsiella</taxon>
    </lineage>
</organism>
<proteinExistence type="predicted"/>
<reference evidence="3" key="1">
    <citation type="submission" date="2014-05" db="EMBL/GenBank/DDBJ databases">
        <title>ATOL: Assembling a taxonomically balanced genome-scale reconstruction of the evolutionary history of the Enterobacteriaceae.</title>
        <authorList>
            <person name="Plunkett G. III"/>
            <person name="Neeno-Eckwall E.C."/>
            <person name="Glasner J.D."/>
            <person name="Perna N.T."/>
        </authorList>
    </citation>
    <scope>NUCLEOTIDE SEQUENCE [LARGE SCALE GENOMIC DNA]</scope>
    <source>
        <strain evidence="3">ATCC 49490</strain>
    </source>
</reference>
<feature type="signal peptide" evidence="1">
    <location>
        <begin position="1"/>
        <end position="21"/>
    </location>
</feature>
<keyword evidence="1" id="KW-0732">Signal</keyword>
<accession>A0A085ASC6</accession>
<dbReference type="Proteomes" id="UP000028630">
    <property type="component" value="Unassembled WGS sequence"/>
</dbReference>
<dbReference type="PROSITE" id="PS51257">
    <property type="entry name" value="PROKAR_LIPOPROTEIN"/>
    <property type="match status" value="1"/>
</dbReference>
<evidence type="ECO:0000313" key="2">
    <source>
        <dbReference type="EMBL" id="KFC13121.1"/>
    </source>
</evidence>
<dbReference type="AlphaFoldDB" id="A0A085ASC6"/>
<name>A0A085ASC6_9ENTR</name>
<evidence type="ECO:0000313" key="3">
    <source>
        <dbReference type="Proteomes" id="UP000028630"/>
    </source>
</evidence>
<evidence type="ECO:0000256" key="1">
    <source>
        <dbReference type="SAM" id="SignalP"/>
    </source>
</evidence>
<evidence type="ECO:0008006" key="4">
    <source>
        <dbReference type="Google" id="ProtNLM"/>
    </source>
</evidence>
<feature type="chain" id="PRO_5001786378" description="Lipoprotein" evidence="1">
    <location>
        <begin position="22"/>
        <end position="69"/>
    </location>
</feature>
<dbReference type="OrthoDB" id="9816357at2"/>
<gene>
    <name evidence="2" type="ORF">GTGU_00163</name>
</gene>
<dbReference type="EMBL" id="JMTB01000011">
    <property type="protein sequence ID" value="KFC13121.1"/>
    <property type="molecule type" value="Genomic_DNA"/>
</dbReference>
<keyword evidence="3" id="KW-1185">Reference proteome</keyword>